<protein>
    <submittedName>
        <fullName evidence="1">Uncharacterized protein</fullName>
    </submittedName>
</protein>
<keyword evidence="2" id="KW-1185">Reference proteome</keyword>
<evidence type="ECO:0000313" key="2">
    <source>
        <dbReference type="Proteomes" id="UP001201812"/>
    </source>
</evidence>
<organism evidence="1 2">
    <name type="scientific">Ditylenchus destructor</name>
    <dbReference type="NCBI Taxonomy" id="166010"/>
    <lineage>
        <taxon>Eukaryota</taxon>
        <taxon>Metazoa</taxon>
        <taxon>Ecdysozoa</taxon>
        <taxon>Nematoda</taxon>
        <taxon>Chromadorea</taxon>
        <taxon>Rhabditida</taxon>
        <taxon>Tylenchina</taxon>
        <taxon>Tylenchomorpha</taxon>
        <taxon>Sphaerularioidea</taxon>
        <taxon>Anguinidae</taxon>
        <taxon>Anguininae</taxon>
        <taxon>Ditylenchus</taxon>
    </lineage>
</organism>
<dbReference type="AlphaFoldDB" id="A0AAD4R4U6"/>
<dbReference type="EMBL" id="JAKKPZ010000029">
    <property type="protein sequence ID" value="KAI1709729.1"/>
    <property type="molecule type" value="Genomic_DNA"/>
</dbReference>
<proteinExistence type="predicted"/>
<name>A0AAD4R4U6_9BILA</name>
<reference evidence="1" key="1">
    <citation type="submission" date="2022-01" db="EMBL/GenBank/DDBJ databases">
        <title>Genome Sequence Resource for Two Populations of Ditylenchus destructor, the Migratory Endoparasitic Phytonematode.</title>
        <authorList>
            <person name="Zhang H."/>
            <person name="Lin R."/>
            <person name="Xie B."/>
        </authorList>
    </citation>
    <scope>NUCLEOTIDE SEQUENCE</scope>
    <source>
        <strain evidence="1">BazhouSP</strain>
    </source>
</reference>
<sequence length="444" mass="50561">MHFIQTKRLLLELVFYLTLLTFLSTLNYCHEVLKNQRLVFHELYGICTVIIEEDGPGNPDDKIEIKSNTMSSNKFFESRMTLVQSASVLKTIYYTTIDLSKHTLSSGLFSRDATYSIPKGPIASLSISSYPDKQVRPELCFIGDPNEHPIYSKYYTEFNQAMSGTKCDVYVPFGSVGTGLPSLDGRMGYYADYISAIGTGKSGRKIFSTPMILPLVYPIIDYGSAAKIIDRPRHHLDGKPLNDIDGLYHAHEYGDIGIIVYSRTFYVSIGAAKSNDGEYLERECERGRNVRFDWLRKSVLNYNGKHRLVIAVEQRLQTKNVDLENANYDSVYMQSGRWVKPCALDPLSKGYAIEDAVDATIMGLFYTRVDVVLKGLGNNFRQNPPTTVHEHVYNYIYDRNNFNIAHIEGLSNSHRYTNYMHLGFYPHKSTVVQPNPIDEKSAYW</sequence>
<dbReference type="Proteomes" id="UP001201812">
    <property type="component" value="Unassembled WGS sequence"/>
</dbReference>
<comment type="caution">
    <text evidence="1">The sequence shown here is derived from an EMBL/GenBank/DDBJ whole genome shotgun (WGS) entry which is preliminary data.</text>
</comment>
<accession>A0AAD4R4U6</accession>
<evidence type="ECO:0000313" key="1">
    <source>
        <dbReference type="EMBL" id="KAI1709729.1"/>
    </source>
</evidence>
<gene>
    <name evidence="1" type="ORF">DdX_11121</name>
</gene>